<evidence type="ECO:0000313" key="3">
    <source>
        <dbReference type="Proteomes" id="UP000298111"/>
    </source>
</evidence>
<feature type="region of interest" description="Disordered" evidence="1">
    <location>
        <begin position="1"/>
        <end position="137"/>
    </location>
</feature>
<organism evidence="2 3">
    <name type="scientific">Streptomyces albus</name>
    <dbReference type="NCBI Taxonomy" id="1888"/>
    <lineage>
        <taxon>Bacteria</taxon>
        <taxon>Bacillati</taxon>
        <taxon>Actinomycetota</taxon>
        <taxon>Actinomycetes</taxon>
        <taxon>Kitasatosporales</taxon>
        <taxon>Streptomycetaceae</taxon>
        <taxon>Streptomyces</taxon>
    </lineage>
</organism>
<evidence type="ECO:0000313" key="2">
    <source>
        <dbReference type="EMBL" id="TGG82370.1"/>
    </source>
</evidence>
<dbReference type="AlphaFoldDB" id="A0A8H1QQ19"/>
<feature type="compositionally biased region" description="Low complexity" evidence="1">
    <location>
        <begin position="79"/>
        <end position="99"/>
    </location>
</feature>
<comment type="caution">
    <text evidence="2">The sequence shown here is derived from an EMBL/GenBank/DDBJ whole genome shotgun (WGS) entry which is preliminary data.</text>
</comment>
<name>A0A8H1QQ19_9ACTN</name>
<gene>
    <name evidence="2" type="ORF">D8771_17475</name>
</gene>
<dbReference type="Proteomes" id="UP000298111">
    <property type="component" value="Unassembled WGS sequence"/>
</dbReference>
<proteinExistence type="predicted"/>
<protein>
    <submittedName>
        <fullName evidence="2">Uncharacterized protein</fullName>
    </submittedName>
</protein>
<accession>A0A8H1QQ19</accession>
<evidence type="ECO:0000256" key="1">
    <source>
        <dbReference type="SAM" id="MobiDB-lite"/>
    </source>
</evidence>
<feature type="compositionally biased region" description="Low complexity" evidence="1">
    <location>
        <begin position="27"/>
        <end position="62"/>
    </location>
</feature>
<dbReference type="EMBL" id="RCIY01000062">
    <property type="protein sequence ID" value="TGG82370.1"/>
    <property type="molecule type" value="Genomic_DNA"/>
</dbReference>
<sequence length="150" mass="16092">MEHPPGAAHGGRRRSGTRTETGRRPGGADAVPGRARPRGPAGRRPGRRAGLPRAGASARIPCCRPPRRSRRPPPRPARRPWVPSWSRRRCGGSTPPSSGSGPGAPPRPDPSRPPPRPGPKTAVRRPGRCRTTFGRPLRGACCPYRTHGRC</sequence>
<feature type="compositionally biased region" description="Basic residues" evidence="1">
    <location>
        <begin position="65"/>
        <end position="78"/>
    </location>
</feature>
<feature type="compositionally biased region" description="Pro residues" evidence="1">
    <location>
        <begin position="103"/>
        <end position="118"/>
    </location>
</feature>
<reference evidence="2 3" key="1">
    <citation type="submission" date="2018-10" db="EMBL/GenBank/DDBJ databases">
        <title>Isolation of pseudouridimycin from Streptomyces albus DSM 40763.</title>
        <authorList>
            <person name="Rosenqvist P."/>
            <person name="Metsae-Ketelae M."/>
            <person name="Virta P."/>
        </authorList>
    </citation>
    <scope>NUCLEOTIDE SEQUENCE [LARGE SCALE GENOMIC DNA]</scope>
    <source>
        <strain evidence="2 3">DSM 40763</strain>
    </source>
</reference>